<sequence>MKTFTKQTYIDTTLEELFKFHLDTNNLIKITPKNIKAELLTKCDNPKEGTILKIKTVKNFIPFTWVVKIKKMDYPHMFVDEALKSPFKFWEHYHIFKQDGHKVLLKDVVRYELPFGFLGSLLHSVIEKDLEQMFEFRHEVTKKSLEGQI</sequence>
<reference evidence="1 2" key="1">
    <citation type="submission" date="2017-09" db="EMBL/GenBank/DDBJ databases">
        <title>Genomics of the genus Arcobacter.</title>
        <authorList>
            <person name="Perez-Cataluna A."/>
            <person name="Figueras M.J."/>
            <person name="Salas-Masso N."/>
        </authorList>
    </citation>
    <scope>NUCLEOTIDE SEQUENCE [LARGE SCALE GENOMIC DNA]</scope>
    <source>
        <strain evidence="1 2">DSM 18005</strain>
    </source>
</reference>
<dbReference type="InterPro" id="IPR023393">
    <property type="entry name" value="START-like_dom_sf"/>
</dbReference>
<evidence type="ECO:0000313" key="2">
    <source>
        <dbReference type="Proteomes" id="UP000233248"/>
    </source>
</evidence>
<dbReference type="Proteomes" id="UP000233248">
    <property type="component" value="Unassembled WGS sequence"/>
</dbReference>
<accession>A0A2N1J6P7</accession>
<dbReference type="AlphaFoldDB" id="A0A2N1J6P7"/>
<evidence type="ECO:0000313" key="1">
    <source>
        <dbReference type="EMBL" id="PKI82235.1"/>
    </source>
</evidence>
<dbReference type="EMBL" id="NXIF01000002">
    <property type="protein sequence ID" value="PKI82235.1"/>
    <property type="molecule type" value="Genomic_DNA"/>
</dbReference>
<dbReference type="RefSeq" id="WP_101183188.1">
    <property type="nucleotide sequence ID" value="NZ_CP031218.1"/>
</dbReference>
<dbReference type="OrthoDB" id="9801773at2"/>
<name>A0A2N1J6P7_9BACT</name>
<dbReference type="KEGG" id="ahs:AHALO_1655"/>
<dbReference type="Gene3D" id="3.30.530.20">
    <property type="match status" value="1"/>
</dbReference>
<keyword evidence="2" id="KW-1185">Reference proteome</keyword>
<dbReference type="SUPFAM" id="SSF55961">
    <property type="entry name" value="Bet v1-like"/>
    <property type="match status" value="1"/>
</dbReference>
<comment type="caution">
    <text evidence="1">The sequence shown here is derived from an EMBL/GenBank/DDBJ whole genome shotgun (WGS) entry which is preliminary data.</text>
</comment>
<proteinExistence type="predicted"/>
<dbReference type="CDD" id="cd07820">
    <property type="entry name" value="SRPBCC_3"/>
    <property type="match status" value="1"/>
</dbReference>
<gene>
    <name evidence="1" type="ORF">CP960_00335</name>
</gene>
<evidence type="ECO:0008006" key="3">
    <source>
        <dbReference type="Google" id="ProtNLM"/>
    </source>
</evidence>
<protein>
    <recommendedName>
        <fullName evidence="3">Ribosome association toxin RatA</fullName>
    </recommendedName>
</protein>
<organism evidence="1 2">
    <name type="scientific">Malaciobacter halophilus</name>
    <dbReference type="NCBI Taxonomy" id="197482"/>
    <lineage>
        <taxon>Bacteria</taxon>
        <taxon>Pseudomonadati</taxon>
        <taxon>Campylobacterota</taxon>
        <taxon>Epsilonproteobacteria</taxon>
        <taxon>Campylobacterales</taxon>
        <taxon>Arcobacteraceae</taxon>
        <taxon>Malaciobacter</taxon>
    </lineage>
</organism>